<comment type="subcellular location">
    <subcellularLocation>
        <location evidence="1">Cytoplasm</location>
    </subcellularLocation>
</comment>
<dbReference type="SUPFAM" id="SSF109755">
    <property type="entry name" value="PhoU-like"/>
    <property type="match status" value="1"/>
</dbReference>
<dbReference type="RefSeq" id="WP_204706762.1">
    <property type="nucleotide sequence ID" value="NZ_JBHSZV010000004.1"/>
</dbReference>
<dbReference type="PANTHER" id="PTHR42930:SF3">
    <property type="entry name" value="PHOSPHATE-SPECIFIC TRANSPORT SYSTEM ACCESSORY PROTEIN PHOU"/>
    <property type="match status" value="1"/>
</dbReference>
<organism evidence="4 5">
    <name type="scientific">Halobacillus seohaensis</name>
    <dbReference type="NCBI Taxonomy" id="447421"/>
    <lineage>
        <taxon>Bacteria</taxon>
        <taxon>Bacillati</taxon>
        <taxon>Bacillota</taxon>
        <taxon>Bacilli</taxon>
        <taxon>Bacillales</taxon>
        <taxon>Bacillaceae</taxon>
        <taxon>Halobacillus</taxon>
    </lineage>
</organism>
<accession>A0ABW2EHE8</accession>
<comment type="similarity">
    <text evidence="1">Belongs to the PhoU family.</text>
</comment>
<comment type="subunit">
    <text evidence="1">Homodimer.</text>
</comment>
<evidence type="ECO:0000256" key="2">
    <source>
        <dbReference type="SAM" id="Coils"/>
    </source>
</evidence>
<name>A0ABW2EHE8_9BACI</name>
<evidence type="ECO:0000256" key="1">
    <source>
        <dbReference type="PIRNR" id="PIRNR003107"/>
    </source>
</evidence>
<feature type="coiled-coil region" evidence="2">
    <location>
        <begin position="4"/>
        <end position="31"/>
    </location>
</feature>
<dbReference type="EMBL" id="JBHSZV010000004">
    <property type="protein sequence ID" value="MFC7060637.1"/>
    <property type="molecule type" value="Genomic_DNA"/>
</dbReference>
<dbReference type="PANTHER" id="PTHR42930">
    <property type="entry name" value="PHOSPHATE-SPECIFIC TRANSPORT SYSTEM ACCESSORY PROTEIN PHOU"/>
    <property type="match status" value="1"/>
</dbReference>
<keyword evidence="1" id="KW-0813">Transport</keyword>
<evidence type="ECO:0000259" key="3">
    <source>
        <dbReference type="Pfam" id="PF01895"/>
    </source>
</evidence>
<comment type="caution">
    <text evidence="4">The sequence shown here is derived from an EMBL/GenBank/DDBJ whole genome shotgun (WGS) entry which is preliminary data.</text>
</comment>
<dbReference type="Gene3D" id="1.20.58.220">
    <property type="entry name" value="Phosphate transport system protein phou homolog 2, domain 2"/>
    <property type="match status" value="1"/>
</dbReference>
<proteinExistence type="inferred from homology"/>
<keyword evidence="2" id="KW-0175">Coiled coil</keyword>
<comment type="function">
    <text evidence="1">Plays a role in the regulation of phosphate uptake.</text>
</comment>
<evidence type="ECO:0000313" key="4">
    <source>
        <dbReference type="EMBL" id="MFC7060637.1"/>
    </source>
</evidence>
<reference evidence="5" key="1">
    <citation type="journal article" date="2019" name="Int. J. Syst. Evol. Microbiol.">
        <title>The Global Catalogue of Microorganisms (GCM) 10K type strain sequencing project: providing services to taxonomists for standard genome sequencing and annotation.</title>
        <authorList>
            <consortium name="The Broad Institute Genomics Platform"/>
            <consortium name="The Broad Institute Genome Sequencing Center for Infectious Disease"/>
            <person name="Wu L."/>
            <person name="Ma J."/>
        </authorList>
    </citation>
    <scope>NUCLEOTIDE SEQUENCE [LARGE SCALE GENOMIC DNA]</scope>
    <source>
        <strain evidence="5">CGMCC 4.1621</strain>
    </source>
</reference>
<dbReference type="InterPro" id="IPR026022">
    <property type="entry name" value="PhoU_dom"/>
</dbReference>
<gene>
    <name evidence="4" type="primary">phoU</name>
    <name evidence="4" type="ORF">ACFQIC_01950</name>
</gene>
<dbReference type="NCBIfam" id="TIGR02135">
    <property type="entry name" value="phoU_full"/>
    <property type="match status" value="1"/>
</dbReference>
<dbReference type="InterPro" id="IPR038078">
    <property type="entry name" value="PhoU-like_sf"/>
</dbReference>
<dbReference type="PIRSF" id="PIRSF003107">
    <property type="entry name" value="PhoU"/>
    <property type="match status" value="1"/>
</dbReference>
<dbReference type="Pfam" id="PF01895">
    <property type="entry name" value="PhoU"/>
    <property type="match status" value="2"/>
</dbReference>
<sequence>MPIRMQFEEELKKIKDQINQMSLDVKEALDRAINVLYQGNIAEAKQIMEDDIMIDEKEMQINEEAILLIAKQQPVATDLRRLIAAIKISADLERMADHTKNIAKATLHLGEGHGIEIRPELRDMAVMAMDMVDLSIKAFEYEDISLAKRLGEMDDAMDEMYGEVVRDLLERTAINPQQIQHIMQMAYTARYIERYADHITNIGENVLYLVKGKNYDLND</sequence>
<feature type="domain" description="PhoU" evidence="3">
    <location>
        <begin position="18"/>
        <end position="105"/>
    </location>
</feature>
<dbReference type="Proteomes" id="UP001596410">
    <property type="component" value="Unassembled WGS sequence"/>
</dbReference>
<protein>
    <recommendedName>
        <fullName evidence="1">Phosphate-specific transport system accessory protein PhoU</fullName>
    </recommendedName>
</protein>
<evidence type="ECO:0000313" key="5">
    <source>
        <dbReference type="Proteomes" id="UP001596410"/>
    </source>
</evidence>
<feature type="domain" description="PhoU" evidence="3">
    <location>
        <begin position="121"/>
        <end position="206"/>
    </location>
</feature>
<keyword evidence="1" id="KW-0963">Cytoplasm</keyword>
<keyword evidence="1" id="KW-0592">Phosphate transport</keyword>
<keyword evidence="5" id="KW-1185">Reference proteome</keyword>
<dbReference type="InterPro" id="IPR028366">
    <property type="entry name" value="PhoU"/>
</dbReference>